<reference evidence="2 3" key="1">
    <citation type="submission" date="2024-04" db="EMBL/GenBank/DDBJ databases">
        <title>Phyllosticta paracitricarpa is synonymous to the EU quarantine fungus P. citricarpa based on phylogenomic analyses.</title>
        <authorList>
            <consortium name="Lawrence Berkeley National Laboratory"/>
            <person name="Van Ingen-Buijs V.A."/>
            <person name="Van Westerhoven A.C."/>
            <person name="Haridas S."/>
            <person name="Skiadas P."/>
            <person name="Martin F."/>
            <person name="Groenewald J.Z."/>
            <person name="Crous P.W."/>
            <person name="Seidl M.F."/>
        </authorList>
    </citation>
    <scope>NUCLEOTIDE SEQUENCE [LARGE SCALE GENOMIC DNA]</scope>
    <source>
        <strain evidence="2 3">CBS 123371</strain>
    </source>
</reference>
<gene>
    <name evidence="2" type="ORF">IWZ03DRAFT_418293</name>
</gene>
<name>A0ABR1KBD0_9PEZI</name>
<dbReference type="Proteomes" id="UP001363622">
    <property type="component" value="Unassembled WGS sequence"/>
</dbReference>
<evidence type="ECO:0000256" key="1">
    <source>
        <dbReference type="SAM" id="MobiDB-lite"/>
    </source>
</evidence>
<feature type="region of interest" description="Disordered" evidence="1">
    <location>
        <begin position="293"/>
        <end position="363"/>
    </location>
</feature>
<evidence type="ECO:0000313" key="2">
    <source>
        <dbReference type="EMBL" id="KAK7510944.1"/>
    </source>
</evidence>
<feature type="compositionally biased region" description="Low complexity" evidence="1">
    <location>
        <begin position="333"/>
        <end position="345"/>
    </location>
</feature>
<protein>
    <submittedName>
        <fullName evidence="2">Uncharacterized protein</fullName>
    </submittedName>
</protein>
<feature type="compositionally biased region" description="Basic and acidic residues" evidence="1">
    <location>
        <begin position="322"/>
        <end position="332"/>
    </location>
</feature>
<evidence type="ECO:0000313" key="3">
    <source>
        <dbReference type="Proteomes" id="UP001363622"/>
    </source>
</evidence>
<dbReference type="EMBL" id="JBBPHU010000013">
    <property type="protein sequence ID" value="KAK7510944.1"/>
    <property type="molecule type" value="Genomic_DNA"/>
</dbReference>
<sequence length="433" mass="49545">MAFDEALNVKGGKSTKAWEIKRRMVRHPNVTIISTPVLNYPHYGYGLTSFLERQDLWEQFGLTEREDNPFDFPEDSLEAMWQCRAGNLTGVLELDEWKRLGSARQHAPQDVRPMPYRKEGATLLGFDPTGLKAGALITRVLKEGPKLQYLIYDCASKRFLLRRKMIIWARGLEAMAYYAHLSDEDQAKTYVVCLQSSTRDPRQLQAIYRIGKMGKQREQQSSPFRVYESLDFNQFMYNINKNFPSIFAGINSSVSTEETGENSDGVQVVLSDSEISRQIMFAQLVETVFSSSPDQLREFEDSDGTDDSDSDSSDSSSSKNPSLKDKISDSSRSDSGSQESDGSNDSNDDRRPDNVNVKMQRKEELLGEFDSHRDRYCEERRKCEKADTAMTIDMCAVMIEGFEDSFQEYLVEYNSPFDKDDLDLPHTKKSDEW</sequence>
<comment type="caution">
    <text evidence="2">The sequence shown here is derived from an EMBL/GenBank/DDBJ whole genome shotgun (WGS) entry which is preliminary data.</text>
</comment>
<accession>A0ABR1KBD0</accession>
<proteinExistence type="predicted"/>
<keyword evidence="3" id="KW-1185">Reference proteome</keyword>
<organism evidence="2 3">
    <name type="scientific">Phyllosticta citriasiana</name>
    <dbReference type="NCBI Taxonomy" id="595635"/>
    <lineage>
        <taxon>Eukaryota</taxon>
        <taxon>Fungi</taxon>
        <taxon>Dikarya</taxon>
        <taxon>Ascomycota</taxon>
        <taxon>Pezizomycotina</taxon>
        <taxon>Dothideomycetes</taxon>
        <taxon>Dothideomycetes incertae sedis</taxon>
        <taxon>Botryosphaeriales</taxon>
        <taxon>Phyllostictaceae</taxon>
        <taxon>Phyllosticta</taxon>
    </lineage>
</organism>
<feature type="compositionally biased region" description="Acidic residues" evidence="1">
    <location>
        <begin position="300"/>
        <end position="312"/>
    </location>
</feature>